<gene>
    <name evidence="3" type="ORF">IAC54_05660</name>
</gene>
<reference evidence="3" key="2">
    <citation type="journal article" date="2021" name="PeerJ">
        <title>Extensive microbial diversity within the chicken gut microbiome revealed by metagenomics and culture.</title>
        <authorList>
            <person name="Gilroy R."/>
            <person name="Ravi A."/>
            <person name="Getino M."/>
            <person name="Pursley I."/>
            <person name="Horton D.L."/>
            <person name="Alikhan N.F."/>
            <person name="Baker D."/>
            <person name="Gharbi K."/>
            <person name="Hall N."/>
            <person name="Watson M."/>
            <person name="Adriaenssens E.M."/>
            <person name="Foster-Nyarko E."/>
            <person name="Jarju S."/>
            <person name="Secka A."/>
            <person name="Antonio M."/>
            <person name="Oren A."/>
            <person name="Chaudhuri R.R."/>
            <person name="La Ragione R."/>
            <person name="Hildebrand F."/>
            <person name="Pallen M.J."/>
        </authorList>
    </citation>
    <scope>NUCLEOTIDE SEQUENCE</scope>
    <source>
        <strain evidence="3">G3-4614</strain>
    </source>
</reference>
<protein>
    <submittedName>
        <fullName evidence="3">Uncharacterized protein</fullName>
    </submittedName>
</protein>
<organism evidence="3 4">
    <name type="scientific">Candidatus Caccoplasma merdipullorum</name>
    <dbReference type="NCBI Taxonomy" id="2840718"/>
    <lineage>
        <taxon>Bacteria</taxon>
        <taxon>Pseudomonadati</taxon>
        <taxon>Bacteroidota</taxon>
        <taxon>Bacteroidia</taxon>
        <taxon>Bacteroidales</taxon>
        <taxon>Bacteroidaceae</taxon>
        <taxon>Bacteroidaceae incertae sedis</taxon>
        <taxon>Candidatus Caccoplasma</taxon>
    </lineage>
</organism>
<evidence type="ECO:0000259" key="2">
    <source>
        <dbReference type="Pfam" id="PF25852"/>
    </source>
</evidence>
<reference evidence="3" key="1">
    <citation type="submission" date="2020-10" db="EMBL/GenBank/DDBJ databases">
        <authorList>
            <person name="Gilroy R."/>
        </authorList>
    </citation>
    <scope>NUCLEOTIDE SEQUENCE</scope>
    <source>
        <strain evidence="3">G3-4614</strain>
    </source>
</reference>
<accession>A0A9D9E2I1</accession>
<dbReference type="Pfam" id="PF25852">
    <property type="entry name" value="DUF6242_C"/>
    <property type="match status" value="1"/>
</dbReference>
<dbReference type="AlphaFoldDB" id="A0A9D9E2I1"/>
<feature type="domain" description="DUF6242" evidence="1">
    <location>
        <begin position="15"/>
        <end position="110"/>
    </location>
</feature>
<evidence type="ECO:0000313" key="3">
    <source>
        <dbReference type="EMBL" id="MBO8438369.1"/>
    </source>
</evidence>
<dbReference type="InterPro" id="IPR058667">
    <property type="entry name" value="DUF6242_C"/>
</dbReference>
<dbReference type="InterPro" id="IPR046209">
    <property type="entry name" value="DUF6242_N"/>
</dbReference>
<name>A0A9D9E2I1_9BACT</name>
<feature type="domain" description="DUF6242" evidence="2">
    <location>
        <begin position="117"/>
        <end position="479"/>
    </location>
</feature>
<dbReference type="Proteomes" id="UP000823636">
    <property type="component" value="Unassembled WGS sequence"/>
</dbReference>
<evidence type="ECO:0000313" key="4">
    <source>
        <dbReference type="Proteomes" id="UP000823636"/>
    </source>
</evidence>
<dbReference type="Pfam" id="PF19755">
    <property type="entry name" value="DUF6242"/>
    <property type="match status" value="1"/>
</dbReference>
<dbReference type="EMBL" id="JADIMW010000063">
    <property type="protein sequence ID" value="MBO8438369.1"/>
    <property type="molecule type" value="Genomic_DNA"/>
</dbReference>
<comment type="caution">
    <text evidence="3">The sequence shown here is derived from an EMBL/GenBank/DDBJ whole genome shotgun (WGS) entry which is preliminary data.</text>
</comment>
<dbReference type="SUPFAM" id="SSF89372">
    <property type="entry name" value="Fucose-specific lectin"/>
    <property type="match status" value="1"/>
</dbReference>
<evidence type="ECO:0000259" key="1">
    <source>
        <dbReference type="Pfam" id="PF19755"/>
    </source>
</evidence>
<sequence length="482" mass="53179">MVKSFSLVSDENILPNLDKIFFTIDLDKALIYNADSLPYGTDISGLAMKATFNNASSVLVYYESGGTTQRYNYLYDATTKIDFTESENGGVKMNVVAADGYSMREYMIKVNVHKVVADTLYWQKLETNSLPSATTGSQSAKCIKIDDRYCLFYENAAGESKMVSSTDMNTWSNETDIATTYPMDWRSLVLAGNTLFASSKNGYLYSCNDFSTFTFTESPFLNKYTDVINSVIGALDNKLLVIATGNDGVLRHITIDISDGSYTKSVLPENFPVTGFSSPVILSSQWGSPQLVIACGKLQNGKLTNAVWGYDGNSWAILNNLDSGGSGAPITPRTGATLFTYYTSVYDEDYDLHNTTLTYFLFGGWDGTRMTKDLFYTTNLGGTWSAVGEDSPMLLPEEILPRMEADAFVIYDEIVPNSGLGTTGWKSAGVTDIPEVLKARMTDSPISVPYLYMVGGSNSYDYSFLNEIWKGVILRFTFPPLE</sequence>
<proteinExistence type="predicted"/>